<sequence>MGICESPMVVTVVVEGLRAFRGRICRARRGSEVDDNGVAMTPVWPCRRKAMEAVSTYQLIENLKSVLSNQAFRNASPMLWVWNELLLLARYPDFNSCSMGLSLVAYLCVKRYEDIPVLGQRPSE</sequence>
<comment type="caution">
    <text evidence="1">The sequence shown here is derived from an EMBL/GenBank/DDBJ whole genome shotgun (WGS) entry which is preliminary data.</text>
</comment>
<gene>
    <name evidence="1" type="ORF">M9H77_16562</name>
</gene>
<dbReference type="EMBL" id="CM044704">
    <property type="protein sequence ID" value="KAI5666709.1"/>
    <property type="molecule type" value="Genomic_DNA"/>
</dbReference>
<protein>
    <submittedName>
        <fullName evidence="1">Uncharacterized protein</fullName>
    </submittedName>
</protein>
<dbReference type="Proteomes" id="UP001060085">
    <property type="component" value="Linkage Group LG04"/>
</dbReference>
<keyword evidence="2" id="KW-1185">Reference proteome</keyword>
<organism evidence="1 2">
    <name type="scientific">Catharanthus roseus</name>
    <name type="common">Madagascar periwinkle</name>
    <name type="synonym">Vinca rosea</name>
    <dbReference type="NCBI Taxonomy" id="4058"/>
    <lineage>
        <taxon>Eukaryota</taxon>
        <taxon>Viridiplantae</taxon>
        <taxon>Streptophyta</taxon>
        <taxon>Embryophyta</taxon>
        <taxon>Tracheophyta</taxon>
        <taxon>Spermatophyta</taxon>
        <taxon>Magnoliopsida</taxon>
        <taxon>eudicotyledons</taxon>
        <taxon>Gunneridae</taxon>
        <taxon>Pentapetalae</taxon>
        <taxon>asterids</taxon>
        <taxon>lamiids</taxon>
        <taxon>Gentianales</taxon>
        <taxon>Apocynaceae</taxon>
        <taxon>Rauvolfioideae</taxon>
        <taxon>Vinceae</taxon>
        <taxon>Catharanthinae</taxon>
        <taxon>Catharanthus</taxon>
    </lineage>
</organism>
<evidence type="ECO:0000313" key="2">
    <source>
        <dbReference type="Proteomes" id="UP001060085"/>
    </source>
</evidence>
<proteinExistence type="predicted"/>
<reference evidence="2" key="1">
    <citation type="journal article" date="2023" name="Nat. Plants">
        <title>Single-cell RNA sequencing provides a high-resolution roadmap for understanding the multicellular compartmentation of specialized metabolism.</title>
        <authorList>
            <person name="Sun S."/>
            <person name="Shen X."/>
            <person name="Li Y."/>
            <person name="Li Y."/>
            <person name="Wang S."/>
            <person name="Li R."/>
            <person name="Zhang H."/>
            <person name="Shen G."/>
            <person name="Guo B."/>
            <person name="Wei J."/>
            <person name="Xu J."/>
            <person name="St-Pierre B."/>
            <person name="Chen S."/>
            <person name="Sun C."/>
        </authorList>
    </citation>
    <scope>NUCLEOTIDE SEQUENCE [LARGE SCALE GENOMIC DNA]</scope>
</reference>
<accession>A0ACC0B237</accession>
<name>A0ACC0B237_CATRO</name>
<evidence type="ECO:0000313" key="1">
    <source>
        <dbReference type="EMBL" id="KAI5666709.1"/>
    </source>
</evidence>